<dbReference type="OMA" id="HINMNWV"/>
<sequence>MSMRMGDYMPLLGNQFSETSSASSAVLEGEDEIEIALRHINMNWVSNLTLVLVGKTGDGKSATGNTILGRTTFTSQSSAGCVTKETERVDGLVEGRKTTVIDTPGLFDENMDEKLLKKQMKMCLEIIPKPYGLHAILLVVSLAGRFTQEDKKAVMWIQKNFGEESLKYTIILFTHADQLKGTKLKDYIQGSRALTDVIRSCGGRYHAVNNTNMRDRTQVTGLLKIIDKMVQDNGGRQYTNEIFSGAQKKMERRKKIETAKNVALTVASGVGTAGAVAGGVVLGATELVLLPAVAITAGSLMALGSGIGMAVKKFRSNDENEAKKSS</sequence>
<evidence type="ECO:0000256" key="4">
    <source>
        <dbReference type="SAM" id="Phobius"/>
    </source>
</evidence>
<dbReference type="OrthoDB" id="5985928at2759"/>
<dbReference type="InterPro" id="IPR006703">
    <property type="entry name" value="G_AIG1"/>
</dbReference>
<evidence type="ECO:0000256" key="2">
    <source>
        <dbReference type="ARBA" id="ARBA00022741"/>
    </source>
</evidence>
<organism evidence="6 7">
    <name type="scientific">Pygocentrus nattereri</name>
    <name type="common">Red-bellied piranha</name>
    <dbReference type="NCBI Taxonomy" id="42514"/>
    <lineage>
        <taxon>Eukaryota</taxon>
        <taxon>Metazoa</taxon>
        <taxon>Chordata</taxon>
        <taxon>Craniata</taxon>
        <taxon>Vertebrata</taxon>
        <taxon>Euteleostomi</taxon>
        <taxon>Actinopterygii</taxon>
        <taxon>Neopterygii</taxon>
        <taxon>Teleostei</taxon>
        <taxon>Ostariophysi</taxon>
        <taxon>Characiformes</taxon>
        <taxon>Characoidei</taxon>
        <taxon>Pygocentrus</taxon>
    </lineage>
</organism>
<dbReference type="Gene3D" id="3.40.50.300">
    <property type="entry name" value="P-loop containing nucleotide triphosphate hydrolases"/>
    <property type="match status" value="1"/>
</dbReference>
<evidence type="ECO:0000256" key="3">
    <source>
        <dbReference type="ARBA" id="ARBA00023134"/>
    </source>
</evidence>
<reference evidence="6" key="2">
    <citation type="submission" date="2025-08" db="UniProtKB">
        <authorList>
            <consortium name="Ensembl"/>
        </authorList>
    </citation>
    <scope>IDENTIFICATION</scope>
</reference>
<feature type="transmembrane region" description="Helical" evidence="4">
    <location>
        <begin position="262"/>
        <end position="282"/>
    </location>
</feature>
<reference evidence="6 7" key="1">
    <citation type="submission" date="2020-10" db="EMBL/GenBank/DDBJ databases">
        <title>Pygocentrus nattereri (red-bellied piranha) genome, fPygNat1, primary haplotype.</title>
        <authorList>
            <person name="Myers G."/>
            <person name="Meyer A."/>
            <person name="Karagic N."/>
            <person name="Pippel M."/>
            <person name="Winkler S."/>
            <person name="Tracey A."/>
            <person name="Wood J."/>
            <person name="Formenti G."/>
            <person name="Howe K."/>
            <person name="Fedrigo O."/>
            <person name="Jarvis E.D."/>
        </authorList>
    </citation>
    <scope>NUCLEOTIDE SEQUENCE [LARGE SCALE GENOMIC DNA]</scope>
</reference>
<dbReference type="GO" id="GO:0005525">
    <property type="term" value="F:GTP binding"/>
    <property type="evidence" value="ECO:0007669"/>
    <property type="project" value="UniProtKB-KW"/>
</dbReference>
<keyword evidence="4" id="KW-1133">Transmembrane helix</keyword>
<dbReference type="FunFam" id="3.40.50.300:FF:000366">
    <property type="entry name" value="GTPase, IMAP family member 2"/>
    <property type="match status" value="1"/>
</dbReference>
<protein>
    <recommendedName>
        <fullName evidence="5">AIG1-type G domain-containing protein</fullName>
    </recommendedName>
</protein>
<keyword evidence="4" id="KW-0472">Membrane</keyword>
<dbReference type="PANTHER" id="PTHR10903:SF188">
    <property type="entry name" value="GTPASE IMAP FAMILY MEMBER 2-LIKE-RELATED"/>
    <property type="match status" value="1"/>
</dbReference>
<dbReference type="CDD" id="cd01852">
    <property type="entry name" value="AIG1"/>
    <property type="match status" value="1"/>
</dbReference>
<dbReference type="Pfam" id="PF04548">
    <property type="entry name" value="AIG1"/>
    <property type="match status" value="1"/>
</dbReference>
<feature type="transmembrane region" description="Helical" evidence="4">
    <location>
        <begin position="288"/>
        <end position="311"/>
    </location>
</feature>
<evidence type="ECO:0000313" key="7">
    <source>
        <dbReference type="Proteomes" id="UP001501920"/>
    </source>
</evidence>
<dbReference type="Proteomes" id="UP001501920">
    <property type="component" value="Chromosome 12"/>
</dbReference>
<keyword evidence="4" id="KW-0812">Transmembrane</keyword>
<evidence type="ECO:0000313" key="6">
    <source>
        <dbReference type="Ensembl" id="ENSPNAP00000015059.2"/>
    </source>
</evidence>
<dbReference type="GeneID" id="108413929"/>
<dbReference type="RefSeq" id="XP_017542135.2">
    <property type="nucleotide sequence ID" value="XM_017686646.2"/>
</dbReference>
<feature type="domain" description="AIG1-type G" evidence="5">
    <location>
        <begin position="45"/>
        <end position="247"/>
    </location>
</feature>
<dbReference type="SUPFAM" id="SSF52540">
    <property type="entry name" value="P-loop containing nucleoside triphosphate hydrolases"/>
    <property type="match status" value="1"/>
</dbReference>
<comment type="similarity">
    <text evidence="1">Belongs to the TRAFAC class TrmE-Era-EngA-EngB-Septin-like GTPase superfamily. AIG1/Toc34/Toc159-like paraseptin GTPase family. IAN subfamily.</text>
</comment>
<accession>A0A3B4CWZ3</accession>
<dbReference type="PROSITE" id="PS51720">
    <property type="entry name" value="G_AIG1"/>
    <property type="match status" value="1"/>
</dbReference>
<dbReference type="InterPro" id="IPR027417">
    <property type="entry name" value="P-loop_NTPase"/>
</dbReference>
<dbReference type="AlphaFoldDB" id="A0A3B4CWZ3"/>
<dbReference type="Ensembl" id="ENSPNAT00000023165.2">
    <property type="protein sequence ID" value="ENSPNAP00000015059.2"/>
    <property type="gene ID" value="ENSPNAG00000021063.2"/>
</dbReference>
<dbReference type="GeneTree" id="ENSGT01140000282522"/>
<keyword evidence="2" id="KW-0547">Nucleotide-binding</keyword>
<evidence type="ECO:0000256" key="1">
    <source>
        <dbReference type="ARBA" id="ARBA00008535"/>
    </source>
</evidence>
<keyword evidence="7" id="KW-1185">Reference proteome</keyword>
<dbReference type="InterPro" id="IPR045058">
    <property type="entry name" value="GIMA/IAN/Toc"/>
</dbReference>
<reference evidence="6" key="3">
    <citation type="submission" date="2025-09" db="UniProtKB">
        <authorList>
            <consortium name="Ensembl"/>
        </authorList>
    </citation>
    <scope>IDENTIFICATION</scope>
</reference>
<dbReference type="PANTHER" id="PTHR10903">
    <property type="entry name" value="GTPASE, IMAP FAMILY MEMBER-RELATED"/>
    <property type="match status" value="1"/>
</dbReference>
<name>A0A3B4CWZ3_PYGNA</name>
<keyword evidence="3" id="KW-0342">GTP-binding</keyword>
<evidence type="ECO:0000259" key="5">
    <source>
        <dbReference type="PROSITE" id="PS51720"/>
    </source>
</evidence>
<proteinExistence type="inferred from homology"/>